<gene>
    <name evidence="2" type="ORF">PXEA_LOCUS7771</name>
</gene>
<comment type="caution">
    <text evidence="2">The sequence shown here is derived from an EMBL/GenBank/DDBJ whole genome shotgun (WGS) entry which is preliminary data.</text>
</comment>
<dbReference type="Proteomes" id="UP000784294">
    <property type="component" value="Unassembled WGS sequence"/>
</dbReference>
<evidence type="ECO:0000313" key="2">
    <source>
        <dbReference type="EMBL" id="VEL14331.1"/>
    </source>
</evidence>
<proteinExistence type="predicted"/>
<keyword evidence="3" id="KW-1185">Reference proteome</keyword>
<accession>A0A448WKZ7</accession>
<protein>
    <submittedName>
        <fullName evidence="2">Uncharacterized protein</fullName>
    </submittedName>
</protein>
<organism evidence="2 3">
    <name type="scientific">Protopolystoma xenopodis</name>
    <dbReference type="NCBI Taxonomy" id="117903"/>
    <lineage>
        <taxon>Eukaryota</taxon>
        <taxon>Metazoa</taxon>
        <taxon>Spiralia</taxon>
        <taxon>Lophotrochozoa</taxon>
        <taxon>Platyhelminthes</taxon>
        <taxon>Monogenea</taxon>
        <taxon>Polyopisthocotylea</taxon>
        <taxon>Polystomatidea</taxon>
        <taxon>Polystomatidae</taxon>
        <taxon>Protopolystoma</taxon>
    </lineage>
</organism>
<reference evidence="2" key="1">
    <citation type="submission" date="2018-11" db="EMBL/GenBank/DDBJ databases">
        <authorList>
            <consortium name="Pathogen Informatics"/>
        </authorList>
    </citation>
    <scope>NUCLEOTIDE SEQUENCE</scope>
</reference>
<dbReference type="EMBL" id="CAAALY010020786">
    <property type="protein sequence ID" value="VEL14331.1"/>
    <property type="molecule type" value="Genomic_DNA"/>
</dbReference>
<feature type="region of interest" description="Disordered" evidence="1">
    <location>
        <begin position="36"/>
        <end position="79"/>
    </location>
</feature>
<evidence type="ECO:0000256" key="1">
    <source>
        <dbReference type="SAM" id="MobiDB-lite"/>
    </source>
</evidence>
<evidence type="ECO:0000313" key="3">
    <source>
        <dbReference type="Proteomes" id="UP000784294"/>
    </source>
</evidence>
<name>A0A448WKZ7_9PLAT</name>
<sequence>MDLASIVPSQMHLTRPIPEITLQLAPDLVRSAVSGFTHASSAPNPGEASVMCEEAGSTPTGFRRRLLPPEPKPNRYSCPSEIGRNSQVFNYSSIQNGEIFGFK</sequence>
<dbReference type="AlphaFoldDB" id="A0A448WKZ7"/>